<dbReference type="AlphaFoldDB" id="A0A8E0MAE3"/>
<proteinExistence type="predicted"/>
<dbReference type="GO" id="GO:0016757">
    <property type="term" value="F:glycosyltransferase activity"/>
    <property type="evidence" value="ECO:0007669"/>
    <property type="project" value="UniProtKB-KW"/>
</dbReference>
<protein>
    <submittedName>
        <fullName evidence="1">ATP phosphoribosyltransferase for histidine biosynthesis</fullName>
    </submittedName>
</protein>
<evidence type="ECO:0000313" key="1">
    <source>
        <dbReference type="EMBL" id="EPC54117.1"/>
    </source>
</evidence>
<keyword evidence="1" id="KW-0328">Glycosyltransferase</keyword>
<dbReference type="EMBL" id="ANJV01000027">
    <property type="protein sequence ID" value="EPC54117.1"/>
    <property type="molecule type" value="Genomic_DNA"/>
</dbReference>
<dbReference type="Proteomes" id="UP000014303">
    <property type="component" value="Unassembled WGS sequence"/>
</dbReference>
<sequence length="48" mass="5018">SQWQAAAAMVATTPNARLCLVDTLAEAQAAATKQHANLIDLSPKEAIL</sequence>
<accession>A0A8E0MAE3</accession>
<organism evidence="1 2">
    <name type="scientific">Lacticaseibacillus paracasei subsp. paracasei Lpp7</name>
    <dbReference type="NCBI Taxonomy" id="1256200"/>
    <lineage>
        <taxon>Bacteria</taxon>
        <taxon>Bacillati</taxon>
        <taxon>Bacillota</taxon>
        <taxon>Bacilli</taxon>
        <taxon>Lactobacillales</taxon>
        <taxon>Lactobacillaceae</taxon>
        <taxon>Lacticaseibacillus</taxon>
    </lineage>
</organism>
<comment type="caution">
    <text evidence="1">The sequence shown here is derived from an EMBL/GenBank/DDBJ whole genome shotgun (WGS) entry which is preliminary data.</text>
</comment>
<name>A0A8E0MAE3_LACPA</name>
<keyword evidence="1" id="KW-0808">Transferase</keyword>
<gene>
    <name evidence="1" type="ORF">Lpp7_03159</name>
</gene>
<reference evidence="1 2" key="1">
    <citation type="journal article" date="2013" name="PLoS ONE">
        <title>Lactobacillus paracasei comparative genomics: towards species pan-genome definition and exploitation of diversity.</title>
        <authorList>
            <person name="Smokvina T."/>
            <person name="Wels M."/>
            <person name="Polka J."/>
            <person name="Chervaux C."/>
            <person name="Brisse S."/>
            <person name="Boekhorst J."/>
            <person name="van Hylckama Vlieg J.E."/>
            <person name="Siezen R.J."/>
        </authorList>
    </citation>
    <scope>NUCLEOTIDE SEQUENCE [LARGE SCALE GENOMIC DNA]</scope>
    <source>
        <strain evidence="1 2">Lpp7</strain>
    </source>
</reference>
<feature type="non-terminal residue" evidence="1">
    <location>
        <position position="1"/>
    </location>
</feature>
<evidence type="ECO:0000313" key="2">
    <source>
        <dbReference type="Proteomes" id="UP000014303"/>
    </source>
</evidence>